<name>A0A0J9GT52_9RHOB</name>
<evidence type="ECO:0000313" key="3">
    <source>
        <dbReference type="Proteomes" id="UP000037178"/>
    </source>
</evidence>
<dbReference type="GO" id="GO:0016747">
    <property type="term" value="F:acyltransferase activity, transferring groups other than amino-acyl groups"/>
    <property type="evidence" value="ECO:0007669"/>
    <property type="project" value="InterPro"/>
</dbReference>
<dbReference type="Proteomes" id="UP000037178">
    <property type="component" value="Unassembled WGS sequence"/>
</dbReference>
<dbReference type="STRING" id="1675527.AIOL_001617"/>
<evidence type="ECO:0000313" key="2">
    <source>
        <dbReference type="EMBL" id="KMW56663.1"/>
    </source>
</evidence>
<dbReference type="OrthoDB" id="9804153at2"/>
<dbReference type="InterPro" id="IPR016181">
    <property type="entry name" value="Acyl_CoA_acyltransferase"/>
</dbReference>
<dbReference type="PANTHER" id="PTHR43792">
    <property type="entry name" value="GNAT FAMILY, PUTATIVE (AFU_ORTHOLOGUE AFUA_3G00765)-RELATED-RELATED"/>
    <property type="match status" value="1"/>
</dbReference>
<dbReference type="RefSeq" id="WP_049642516.1">
    <property type="nucleotide sequence ID" value="NZ_LFTY01000002.1"/>
</dbReference>
<comment type="caution">
    <text evidence="2">The sequence shown here is derived from an EMBL/GenBank/DDBJ whole genome shotgun (WGS) entry which is preliminary data.</text>
</comment>
<dbReference type="AlphaFoldDB" id="A0A0J9GT52"/>
<feature type="domain" description="N-acetyltransferase" evidence="1">
    <location>
        <begin position="9"/>
        <end position="163"/>
    </location>
</feature>
<dbReference type="Pfam" id="PF13302">
    <property type="entry name" value="Acetyltransf_3"/>
    <property type="match status" value="1"/>
</dbReference>
<organism evidence="2 3">
    <name type="scientific">Candidatus Rhodobacter oscarellae</name>
    <dbReference type="NCBI Taxonomy" id="1675527"/>
    <lineage>
        <taxon>Bacteria</taxon>
        <taxon>Pseudomonadati</taxon>
        <taxon>Pseudomonadota</taxon>
        <taxon>Alphaproteobacteria</taxon>
        <taxon>Rhodobacterales</taxon>
        <taxon>Rhodobacter group</taxon>
        <taxon>Rhodobacter</taxon>
    </lineage>
</organism>
<dbReference type="SUPFAM" id="SSF55729">
    <property type="entry name" value="Acyl-CoA N-acyltransferases (Nat)"/>
    <property type="match status" value="1"/>
</dbReference>
<dbReference type="InterPro" id="IPR000182">
    <property type="entry name" value="GNAT_dom"/>
</dbReference>
<gene>
    <name evidence="2" type="ORF">AIOL_001617</name>
</gene>
<dbReference type="EMBL" id="LFTY01000002">
    <property type="protein sequence ID" value="KMW56663.1"/>
    <property type="molecule type" value="Genomic_DNA"/>
</dbReference>
<dbReference type="PATRIC" id="fig|1675527.3.peg.1712"/>
<dbReference type="CDD" id="cd04301">
    <property type="entry name" value="NAT_SF"/>
    <property type="match status" value="1"/>
</dbReference>
<dbReference type="PROSITE" id="PS51186">
    <property type="entry name" value="GNAT"/>
    <property type="match status" value="1"/>
</dbReference>
<dbReference type="PANTHER" id="PTHR43792:SF1">
    <property type="entry name" value="N-ACETYLTRANSFERASE DOMAIN-CONTAINING PROTEIN"/>
    <property type="match status" value="1"/>
</dbReference>
<accession>A0A0J9GT52</accession>
<protein>
    <submittedName>
        <fullName evidence="2">Acetyltransferase, GNAT family</fullName>
    </submittedName>
</protein>
<dbReference type="InterPro" id="IPR051531">
    <property type="entry name" value="N-acetyltransferase"/>
</dbReference>
<dbReference type="Gene3D" id="3.40.630.30">
    <property type="match status" value="1"/>
</dbReference>
<proteinExistence type="predicted"/>
<reference evidence="2 3" key="1">
    <citation type="submission" date="2015-06" db="EMBL/GenBank/DDBJ databases">
        <title>Draft genome sequence of an Alphaproteobacteria species associated to the Mediterranean sponge Oscarella lobularis.</title>
        <authorList>
            <person name="Jourda C."/>
            <person name="Santini S."/>
            <person name="Claverie J.-M."/>
        </authorList>
    </citation>
    <scope>NUCLEOTIDE SEQUENCE [LARGE SCALE GENOMIC DNA]</scope>
    <source>
        <strain evidence="2">IGS</strain>
    </source>
</reference>
<sequence>MTRLTTKRLVLRAAREEDLAPLFAIFSDPRAMRYWSSPPHKNAEETRPIVENLKADGPRSYFVFDHNETVIGLGGVHSGSEIGYLLHPDFWGKGLASEALGAIISHFWATTDVPQITADVDPRNTGSVMLLTRLGFQVSGFARDTFCISGEWSDSVYFSLQRPAKASCTPPT</sequence>
<keyword evidence="3" id="KW-1185">Reference proteome</keyword>
<evidence type="ECO:0000259" key="1">
    <source>
        <dbReference type="PROSITE" id="PS51186"/>
    </source>
</evidence>
<keyword evidence="2" id="KW-0808">Transferase</keyword>